<comment type="caution">
    <text evidence="3">The sequence shown here is derived from an EMBL/GenBank/DDBJ whole genome shotgun (WGS) entry which is preliminary data.</text>
</comment>
<organism evidence="3 4">
    <name type="scientific">Alteraurantiacibacter buctensis</name>
    <dbReference type="NCBI Taxonomy" id="1503981"/>
    <lineage>
        <taxon>Bacteria</taxon>
        <taxon>Pseudomonadati</taxon>
        <taxon>Pseudomonadota</taxon>
        <taxon>Alphaproteobacteria</taxon>
        <taxon>Sphingomonadales</taxon>
        <taxon>Erythrobacteraceae</taxon>
        <taxon>Alteraurantiacibacter</taxon>
    </lineage>
</organism>
<proteinExistence type="predicted"/>
<accession>A0A844Z1I1</accession>
<dbReference type="OrthoDB" id="5197601at2"/>
<evidence type="ECO:0000259" key="2">
    <source>
        <dbReference type="Pfam" id="PF01557"/>
    </source>
</evidence>
<evidence type="ECO:0000313" key="3">
    <source>
        <dbReference type="EMBL" id="MXO72841.1"/>
    </source>
</evidence>
<dbReference type="InterPro" id="IPR011234">
    <property type="entry name" value="Fumarylacetoacetase-like_C"/>
</dbReference>
<dbReference type="InterPro" id="IPR036663">
    <property type="entry name" value="Fumarylacetoacetase_C_sf"/>
</dbReference>
<reference evidence="3 4" key="1">
    <citation type="submission" date="2019-12" db="EMBL/GenBank/DDBJ databases">
        <title>Genomic-based taxomic classification of the family Erythrobacteraceae.</title>
        <authorList>
            <person name="Xu L."/>
        </authorList>
    </citation>
    <scope>NUCLEOTIDE SEQUENCE [LARGE SCALE GENOMIC DNA]</scope>
    <source>
        <strain evidence="3 4">M0322</strain>
    </source>
</reference>
<dbReference type="PANTHER" id="PTHR11820:SF7">
    <property type="entry name" value="ACYLPYRUVASE FAHD1, MITOCHONDRIAL"/>
    <property type="match status" value="1"/>
</dbReference>
<keyword evidence="3" id="KW-0378">Hydrolase</keyword>
<dbReference type="Proteomes" id="UP000466966">
    <property type="component" value="Unassembled WGS sequence"/>
</dbReference>
<dbReference type="EMBL" id="WTYV01000006">
    <property type="protein sequence ID" value="MXO72841.1"/>
    <property type="molecule type" value="Genomic_DNA"/>
</dbReference>
<dbReference type="GO" id="GO:0046872">
    <property type="term" value="F:metal ion binding"/>
    <property type="evidence" value="ECO:0007669"/>
    <property type="project" value="UniProtKB-KW"/>
</dbReference>
<evidence type="ECO:0000313" key="4">
    <source>
        <dbReference type="Proteomes" id="UP000466966"/>
    </source>
</evidence>
<dbReference type="Pfam" id="PF01557">
    <property type="entry name" value="FAA_hydrolase"/>
    <property type="match status" value="1"/>
</dbReference>
<sequence length="300" mass="32707">MKVARFDNGRIGLVVDAGLIDISDIAGAGTGEWPDTASLRLIRDFAALRPQLELAAQTRQAVPLDSVRLETPVPWPSKVIAYPVNYHAHGKEMGAGYRAKNQGFFLKPPSSVSGPADAIELPLVPGREVHHEAELGIIIGKQCRDLAPENWREAVFGYACLMDMVVRGREERVFRKAYDTFCPVGPWIVTADEIDRPDQLSMKLWVNGELRQAANTRDLVLDIPGMVATASAVMTLYPGDIIATGTPEGVGPVVDGDLVRIVIDQVGEMNLRVIQGSRGATEVFADAYVPPIVKQELTDR</sequence>
<dbReference type="RefSeq" id="WP_160772774.1">
    <property type="nucleotide sequence ID" value="NZ_WTYV01000006.1"/>
</dbReference>
<dbReference type="Gene3D" id="3.90.850.10">
    <property type="entry name" value="Fumarylacetoacetase-like, C-terminal domain"/>
    <property type="match status" value="1"/>
</dbReference>
<dbReference type="PANTHER" id="PTHR11820">
    <property type="entry name" value="ACYLPYRUVASE"/>
    <property type="match status" value="1"/>
</dbReference>
<dbReference type="GO" id="GO:0018773">
    <property type="term" value="F:acetylpyruvate hydrolase activity"/>
    <property type="evidence" value="ECO:0007669"/>
    <property type="project" value="TreeGrafter"/>
</dbReference>
<keyword evidence="4" id="KW-1185">Reference proteome</keyword>
<dbReference type="AlphaFoldDB" id="A0A844Z1I1"/>
<keyword evidence="1" id="KW-0479">Metal-binding</keyword>
<name>A0A844Z1I1_9SPHN</name>
<evidence type="ECO:0000256" key="1">
    <source>
        <dbReference type="ARBA" id="ARBA00022723"/>
    </source>
</evidence>
<dbReference type="SUPFAM" id="SSF56529">
    <property type="entry name" value="FAH"/>
    <property type="match status" value="1"/>
</dbReference>
<gene>
    <name evidence="3" type="ORF">GRI99_14505</name>
</gene>
<protein>
    <submittedName>
        <fullName evidence="3">FAA hydrolase family protein</fullName>
    </submittedName>
</protein>
<feature type="domain" description="Fumarylacetoacetase-like C-terminal" evidence="2">
    <location>
        <begin position="78"/>
        <end position="273"/>
    </location>
</feature>